<dbReference type="Pfam" id="PF05891">
    <property type="entry name" value="Methyltransf_PK"/>
    <property type="match status" value="1"/>
</dbReference>
<dbReference type="Gene3D" id="3.40.50.150">
    <property type="entry name" value="Vaccinia Virus protein VP39"/>
    <property type="match status" value="2"/>
</dbReference>
<dbReference type="EMBL" id="CAXAMM010009236">
    <property type="protein sequence ID" value="CAK9019807.1"/>
    <property type="molecule type" value="Genomic_DNA"/>
</dbReference>
<gene>
    <name evidence="11" type="ORF">SCF082_LOCUS14665</name>
</gene>
<dbReference type="EC" id="2.1.1.244" evidence="5"/>
<evidence type="ECO:0000256" key="1">
    <source>
        <dbReference type="ARBA" id="ARBA00009059"/>
    </source>
</evidence>
<accession>A0ABP0K0R5</accession>
<evidence type="ECO:0000313" key="12">
    <source>
        <dbReference type="Proteomes" id="UP001642464"/>
    </source>
</evidence>
<evidence type="ECO:0000256" key="4">
    <source>
        <dbReference type="ARBA" id="ARBA00022691"/>
    </source>
</evidence>
<evidence type="ECO:0000256" key="8">
    <source>
        <dbReference type="ARBA" id="ARBA00047306"/>
    </source>
</evidence>
<reference evidence="11 12" key="1">
    <citation type="submission" date="2024-02" db="EMBL/GenBank/DDBJ databases">
        <authorList>
            <person name="Chen Y."/>
            <person name="Shah S."/>
            <person name="Dougan E. K."/>
            <person name="Thang M."/>
            <person name="Chan C."/>
        </authorList>
    </citation>
    <scope>NUCLEOTIDE SEQUENCE [LARGE SCALE GENOMIC DNA]</scope>
</reference>
<comment type="caution">
    <text evidence="11">The sequence shown here is derived from an EMBL/GenBank/DDBJ whole genome shotgun (WGS) entry which is preliminary data.</text>
</comment>
<keyword evidence="12" id="KW-1185">Reference proteome</keyword>
<dbReference type="GO" id="GO:0008168">
    <property type="term" value="F:methyltransferase activity"/>
    <property type="evidence" value="ECO:0007669"/>
    <property type="project" value="UniProtKB-KW"/>
</dbReference>
<sequence length="558" mass="62050">MRLRLTIPWAGNVSDLELYLHESALRVLPRSLETEVPECSLVGDGDFEVEVSEGGIQIQLTHRATSTRPARFCHPKGRSAQLKVYLQLGEVAMAPKKVCEVLLPMAAPEGHLQLQALPFGLQGPVGSHIWPCAQLCAAYLRRRFAYGEAWAARTLDLGSGCGVSGLVAAAHGAKVTFSDCDPRVLPLLRKNSSDFARRQGLGTQSVLRFDFTSEQETQDLAAEGLFDLILASDVLYDHRLVKPLCRALAALLKRTGEAALSVELRPCGVDLRAAVEMEAQNHGLNVTDVTDMLKIWVTPMPPELQVPPLEERHRMFVAKWAKDGAAATREINEKKVKSQQPWKHVGEEAWYKRSLQFWSKQEASDAGVLAGHVETSPLDLRESAAFLDLVGENRPFYTALDCGAGVGRITEGLLLDRVSGAVDLLEPCAHLLQEAQERLKGTKARHFLEMSLQQIEQLPDMYDLIWVQWVLLYLTDIDFATVLQQLRRALRPKGLLIIKENCLLNKSSGWVDHRDSSLCRSDAELRNRFAEGGFGLVAQQQQQDWPDSLLPVMMYALP</sequence>
<dbReference type="InterPro" id="IPR019410">
    <property type="entry name" value="Methyltransf_16"/>
</dbReference>
<evidence type="ECO:0000256" key="10">
    <source>
        <dbReference type="ARBA" id="ARBA00048167"/>
    </source>
</evidence>
<evidence type="ECO:0000256" key="5">
    <source>
        <dbReference type="ARBA" id="ARBA00039112"/>
    </source>
</evidence>
<keyword evidence="2 11" id="KW-0489">Methyltransferase</keyword>
<evidence type="ECO:0000256" key="9">
    <source>
        <dbReference type="ARBA" id="ARBA00047885"/>
    </source>
</evidence>
<evidence type="ECO:0000256" key="6">
    <source>
        <dbReference type="ARBA" id="ARBA00039449"/>
    </source>
</evidence>
<dbReference type="CDD" id="cd02440">
    <property type="entry name" value="AdoMet_MTases"/>
    <property type="match status" value="2"/>
</dbReference>
<dbReference type="PANTHER" id="PTHR12753">
    <property type="entry name" value="AD-003 - RELATED"/>
    <property type="match status" value="1"/>
</dbReference>
<comment type="similarity">
    <text evidence="1">Belongs to the methyltransferase superfamily. NTM1 family.</text>
</comment>
<evidence type="ECO:0000256" key="3">
    <source>
        <dbReference type="ARBA" id="ARBA00022679"/>
    </source>
</evidence>
<proteinExistence type="inferred from homology"/>
<dbReference type="Pfam" id="PF10294">
    <property type="entry name" value="Methyltransf_16"/>
    <property type="match status" value="1"/>
</dbReference>
<keyword evidence="3" id="KW-0808">Transferase</keyword>
<dbReference type="GO" id="GO:0032259">
    <property type="term" value="P:methylation"/>
    <property type="evidence" value="ECO:0007669"/>
    <property type="project" value="UniProtKB-KW"/>
</dbReference>
<keyword evidence="4" id="KW-0949">S-adenosyl-L-methionine</keyword>
<evidence type="ECO:0000313" key="11">
    <source>
        <dbReference type="EMBL" id="CAK9019807.1"/>
    </source>
</evidence>
<dbReference type="InterPro" id="IPR029063">
    <property type="entry name" value="SAM-dependent_MTases_sf"/>
</dbReference>
<comment type="catalytic activity">
    <reaction evidence="10">
        <text>N-terminal L-alanyl-L-prolyl-L-lysyl-[protein] + 3 S-adenosyl-L-methionine = N-terminal N,N,N-trimethyl-L-alanyl-L-prolyl-L-lysyl-[protein] + 3 S-adenosyl-L-homocysteine + 3 H(+)</text>
        <dbReference type="Rhea" id="RHEA:54712"/>
        <dbReference type="Rhea" id="RHEA-COMP:13785"/>
        <dbReference type="Rhea" id="RHEA-COMP:13971"/>
        <dbReference type="ChEBI" id="CHEBI:15378"/>
        <dbReference type="ChEBI" id="CHEBI:57856"/>
        <dbReference type="ChEBI" id="CHEBI:59789"/>
        <dbReference type="ChEBI" id="CHEBI:138057"/>
        <dbReference type="ChEBI" id="CHEBI:138315"/>
        <dbReference type="EC" id="2.1.1.244"/>
    </reaction>
</comment>
<name>A0ABP0K0R5_9DINO</name>
<dbReference type="Proteomes" id="UP001642464">
    <property type="component" value="Unassembled WGS sequence"/>
</dbReference>
<dbReference type="SUPFAM" id="SSF53335">
    <property type="entry name" value="S-adenosyl-L-methionine-dependent methyltransferases"/>
    <property type="match status" value="2"/>
</dbReference>
<comment type="catalytic activity">
    <reaction evidence="9">
        <text>N-terminal L-prolyl-L-prolyl-L-lysyl-[protein] + 2 S-adenosyl-L-methionine = N-terminal N,N-dimethyl-L-prolyl-L-prolyl-L-lysyl-[protein] + 2 S-adenosyl-L-homocysteine + 2 H(+)</text>
        <dbReference type="Rhea" id="RHEA:54736"/>
        <dbReference type="Rhea" id="RHEA-COMP:13787"/>
        <dbReference type="Rhea" id="RHEA-COMP:13974"/>
        <dbReference type="ChEBI" id="CHEBI:15378"/>
        <dbReference type="ChEBI" id="CHEBI:57856"/>
        <dbReference type="ChEBI" id="CHEBI:59789"/>
        <dbReference type="ChEBI" id="CHEBI:138059"/>
        <dbReference type="ChEBI" id="CHEBI:138318"/>
        <dbReference type="EC" id="2.1.1.244"/>
    </reaction>
</comment>
<evidence type="ECO:0000256" key="7">
    <source>
        <dbReference type="ARBA" id="ARBA00043129"/>
    </source>
</evidence>
<dbReference type="PANTHER" id="PTHR12753:SF0">
    <property type="entry name" value="ALPHA N-TERMINAL PROTEIN METHYLTRANSFERASE 1"/>
    <property type="match status" value="1"/>
</dbReference>
<comment type="catalytic activity">
    <reaction evidence="8">
        <text>N-terminal L-seryl-L-prolyl-L-lysyl-[protein] + 3 S-adenosyl-L-methionine = N-terminal N,N,N-trimethyl-L-seryl-L-prolyl-L-lysyl-[protein] + 3 S-adenosyl-L-homocysteine + 3 H(+)</text>
        <dbReference type="Rhea" id="RHEA:54724"/>
        <dbReference type="Rhea" id="RHEA-COMP:13789"/>
        <dbReference type="Rhea" id="RHEA-COMP:13973"/>
        <dbReference type="ChEBI" id="CHEBI:15378"/>
        <dbReference type="ChEBI" id="CHEBI:57856"/>
        <dbReference type="ChEBI" id="CHEBI:59789"/>
        <dbReference type="ChEBI" id="CHEBI:138061"/>
        <dbReference type="ChEBI" id="CHEBI:138317"/>
        <dbReference type="EC" id="2.1.1.244"/>
    </reaction>
</comment>
<protein>
    <recommendedName>
        <fullName evidence="6">Alpha N-terminal protein methyltransferase 1</fullName>
        <ecNumber evidence="5">2.1.1.244</ecNumber>
    </recommendedName>
    <alternativeName>
        <fullName evidence="7">X-Pro-Lys N-terminal protein methyltransferase 1</fullName>
    </alternativeName>
</protein>
<evidence type="ECO:0000256" key="2">
    <source>
        <dbReference type="ARBA" id="ARBA00022603"/>
    </source>
</evidence>
<organism evidence="11 12">
    <name type="scientific">Durusdinium trenchii</name>
    <dbReference type="NCBI Taxonomy" id="1381693"/>
    <lineage>
        <taxon>Eukaryota</taxon>
        <taxon>Sar</taxon>
        <taxon>Alveolata</taxon>
        <taxon>Dinophyceae</taxon>
        <taxon>Suessiales</taxon>
        <taxon>Symbiodiniaceae</taxon>
        <taxon>Durusdinium</taxon>
    </lineage>
</organism>
<dbReference type="InterPro" id="IPR008576">
    <property type="entry name" value="MeTrfase_NTM1"/>
</dbReference>